<dbReference type="PANTHER" id="PTHR13370:SF3">
    <property type="entry name" value="TRNA (GUANINE(10)-N2)-METHYLTRANSFERASE HOMOLOG"/>
    <property type="match status" value="1"/>
</dbReference>
<sequence length="297" mass="34071">MKWKIAAKFQKYSFMKELLNKIFNEDALIGIKGIPDESVDLIVADPPYGLGKDYGNDSDKLKPKDHLAWSYQWIDAIIPKLKKTGSFYVFLTWQYSPEIFSYLKKKLIMVNEIIWDRRVPSMGGSTRSFSSVHDNIGFFVKETKYYFDIDAVRIPYDEETKKARTRSIFVGKKWLEMGYNPKDIWSVARIHAQDPERTDHPTQKPLEILARMVLASSPKNGIVLDPFMGSGSTAVASILNCRNYIGFEINKKYCQLAEDRIKEAENNLFNCSNINKALDKSAVGMREPLNTQATLLE</sequence>
<dbReference type="PROSITE" id="PS00092">
    <property type="entry name" value="N6_MTASE"/>
    <property type="match status" value="1"/>
</dbReference>
<feature type="domain" description="DNA methylase N-4/N-6" evidence="5">
    <location>
        <begin position="39"/>
        <end position="258"/>
    </location>
</feature>
<comment type="caution">
    <text evidence="6">The sequence shown here is derived from an EMBL/GenBank/DDBJ whole genome shotgun (WGS) entry which is preliminary data.</text>
</comment>
<dbReference type="Gene3D" id="3.40.50.150">
    <property type="entry name" value="Vaccinia Virus protein VP39"/>
    <property type="match status" value="1"/>
</dbReference>
<dbReference type="SUPFAM" id="SSF53335">
    <property type="entry name" value="S-adenosyl-L-methionine-dependent methyltransferases"/>
    <property type="match status" value="1"/>
</dbReference>
<evidence type="ECO:0000256" key="1">
    <source>
        <dbReference type="ARBA" id="ARBA00006594"/>
    </source>
</evidence>
<reference evidence="6 7" key="1">
    <citation type="journal article" date="2016" name="Nat. Commun.">
        <title>Thousands of microbial genomes shed light on interconnected biogeochemical processes in an aquifer system.</title>
        <authorList>
            <person name="Anantharaman K."/>
            <person name="Brown C.T."/>
            <person name="Hug L.A."/>
            <person name="Sharon I."/>
            <person name="Castelle C.J."/>
            <person name="Probst A.J."/>
            <person name="Thomas B.C."/>
            <person name="Singh A."/>
            <person name="Wilkins M.J."/>
            <person name="Karaoz U."/>
            <person name="Brodie E.L."/>
            <person name="Williams K.H."/>
            <person name="Hubbard S.S."/>
            <person name="Banfield J.F."/>
        </authorList>
    </citation>
    <scope>NUCLEOTIDE SEQUENCE [LARGE SCALE GENOMIC DNA]</scope>
</reference>
<dbReference type="InterPro" id="IPR002941">
    <property type="entry name" value="DNA_methylase_N4/N6"/>
</dbReference>
<dbReference type="GO" id="GO:0003677">
    <property type="term" value="F:DNA binding"/>
    <property type="evidence" value="ECO:0007669"/>
    <property type="project" value="InterPro"/>
</dbReference>
<evidence type="ECO:0000256" key="3">
    <source>
        <dbReference type="ARBA" id="ARBA00022679"/>
    </source>
</evidence>
<dbReference type="EC" id="2.1.1.-" evidence="4"/>
<evidence type="ECO:0000256" key="2">
    <source>
        <dbReference type="ARBA" id="ARBA00022603"/>
    </source>
</evidence>
<dbReference type="PRINTS" id="PR00508">
    <property type="entry name" value="S21N4MTFRASE"/>
</dbReference>
<keyword evidence="2 6" id="KW-0489">Methyltransferase</keyword>
<keyword evidence="3" id="KW-0808">Transferase</keyword>
<dbReference type="EMBL" id="MFMY01000034">
    <property type="protein sequence ID" value="OGG98827.1"/>
    <property type="molecule type" value="Genomic_DNA"/>
</dbReference>
<dbReference type="GO" id="GO:0005737">
    <property type="term" value="C:cytoplasm"/>
    <property type="evidence" value="ECO:0007669"/>
    <property type="project" value="TreeGrafter"/>
</dbReference>
<dbReference type="Pfam" id="PF01555">
    <property type="entry name" value="N6_N4_Mtase"/>
    <property type="match status" value="1"/>
</dbReference>
<comment type="similarity">
    <text evidence="1 4">Belongs to the N(4)/N(6)-methyltransferase family.</text>
</comment>
<evidence type="ECO:0000256" key="4">
    <source>
        <dbReference type="RuleBase" id="RU362026"/>
    </source>
</evidence>
<dbReference type="GO" id="GO:0008170">
    <property type="term" value="F:N-methyltransferase activity"/>
    <property type="evidence" value="ECO:0007669"/>
    <property type="project" value="InterPro"/>
</dbReference>
<dbReference type="AlphaFoldDB" id="A0A1F6GL63"/>
<name>A0A1F6GL63_9BACT</name>
<organism evidence="6 7">
    <name type="scientific">Candidatus Kuenenbacteria bacterium RIFCSPHIGHO2_12_FULL_42_14</name>
    <dbReference type="NCBI Taxonomy" id="1798563"/>
    <lineage>
        <taxon>Bacteria</taxon>
        <taxon>Candidatus Kueneniibacteriota</taxon>
    </lineage>
</organism>
<dbReference type="GO" id="GO:0032259">
    <property type="term" value="P:methylation"/>
    <property type="evidence" value="ECO:0007669"/>
    <property type="project" value="UniProtKB-KW"/>
</dbReference>
<dbReference type="InterPro" id="IPR002052">
    <property type="entry name" value="DNA_methylase_N6_adenine_CS"/>
</dbReference>
<dbReference type="PANTHER" id="PTHR13370">
    <property type="entry name" value="RNA METHYLASE-RELATED"/>
    <property type="match status" value="1"/>
</dbReference>
<evidence type="ECO:0000259" key="5">
    <source>
        <dbReference type="Pfam" id="PF01555"/>
    </source>
</evidence>
<dbReference type="InterPro" id="IPR029063">
    <property type="entry name" value="SAM-dependent_MTases_sf"/>
</dbReference>
<evidence type="ECO:0000313" key="6">
    <source>
        <dbReference type="EMBL" id="OGG98827.1"/>
    </source>
</evidence>
<accession>A0A1F6GL63</accession>
<protein>
    <recommendedName>
        <fullName evidence="4">Methyltransferase</fullName>
        <ecNumber evidence="4">2.1.1.-</ecNumber>
    </recommendedName>
</protein>
<dbReference type="InterPro" id="IPR001091">
    <property type="entry name" value="RM_Methyltransferase"/>
</dbReference>
<gene>
    <name evidence="6" type="ORF">A3E04_01630</name>
</gene>
<dbReference type="Proteomes" id="UP000176968">
    <property type="component" value="Unassembled WGS sequence"/>
</dbReference>
<proteinExistence type="inferred from homology"/>
<evidence type="ECO:0000313" key="7">
    <source>
        <dbReference type="Proteomes" id="UP000176968"/>
    </source>
</evidence>